<evidence type="ECO:0000313" key="12">
    <source>
        <dbReference type="EMBL" id="ALC80383.1"/>
    </source>
</evidence>
<dbReference type="PROSITE" id="PS00211">
    <property type="entry name" value="ABC_TRANSPORTER_1"/>
    <property type="match status" value="1"/>
</dbReference>
<protein>
    <submittedName>
        <fullName evidence="12">ABC transporter ATP-binding protein</fullName>
    </submittedName>
</protein>
<dbReference type="PATRIC" id="fig|1441095.3.peg.284"/>
<dbReference type="PROSITE" id="PS50929">
    <property type="entry name" value="ABC_TM1F"/>
    <property type="match status" value="1"/>
</dbReference>
<feature type="transmembrane region" description="Helical" evidence="9">
    <location>
        <begin position="51"/>
        <end position="76"/>
    </location>
</feature>
<keyword evidence="4 9" id="KW-0812">Transmembrane</keyword>
<dbReference type="GO" id="GO:0015421">
    <property type="term" value="F:ABC-type oligopeptide transporter activity"/>
    <property type="evidence" value="ECO:0007669"/>
    <property type="project" value="TreeGrafter"/>
</dbReference>
<gene>
    <name evidence="12" type="ORF">AM592_01285</name>
</gene>
<sequence length="577" mass="64533">MAKVFSFFKPYRLAIGIALFFMFTELAVELVQPLLMAKIIDEGIMANDYQAVLLWGAIMVGATIFSFASGIINSFYAGHVSQSLSFNLRKALFEKIQDFSFSVFAQFPSSSYITRLTNDITQLQNIIFMGLRIMLRAPLLIAGSMIMALTVNVKLGLFLLITTPLLFFFLLWLLKKGANIFGAVQRNLDHVNAIMQENLAAMKLIKALIRGKHEVKRFIASNDKLKDKTIYALRLMESSMPVLLLLMNLGLLGVLWISSIDVRNGQVQVGEVVAIVNYATRITGALSMVAFIIMGFSRAKASAERISEVLDTEEADRQEGNNEAAIRGKVEFRNVSFRYPGTNTEVLHDLSFTAYPGEKIAIMGATGSGKSTLFQLIPRLYESDKGSIMIDNQPIEGYKIHQLRKQIGFVPQEALLFSGTIKENIRWGKEDATMNEVIAAAKSAQIHDTIDRLPNKYETVLGQKGVNLSGGQKQRLSIARALVRRPKLLFLDDSTSALDLKTEALLLKAINDYDCTLFIITQKISTAMKADQILLLEDGKLLEKGKHEELVRTSKLYQRIYKSQFGKESLNYVQANY</sequence>
<dbReference type="SUPFAM" id="SSF90123">
    <property type="entry name" value="ABC transporter transmembrane region"/>
    <property type="match status" value="1"/>
</dbReference>
<feature type="transmembrane region" description="Helical" evidence="9">
    <location>
        <begin position="242"/>
        <end position="260"/>
    </location>
</feature>
<dbReference type="InterPro" id="IPR036640">
    <property type="entry name" value="ABC1_TM_sf"/>
</dbReference>
<dbReference type="Gene3D" id="1.20.1560.10">
    <property type="entry name" value="ABC transporter type 1, transmembrane domain"/>
    <property type="match status" value="1"/>
</dbReference>
<keyword evidence="3" id="KW-1003">Cell membrane</keyword>
<feature type="transmembrane region" description="Helical" evidence="9">
    <location>
        <begin position="157"/>
        <end position="174"/>
    </location>
</feature>
<dbReference type="PANTHER" id="PTHR43394">
    <property type="entry name" value="ATP-DEPENDENT PERMEASE MDL1, MITOCHONDRIAL"/>
    <property type="match status" value="1"/>
</dbReference>
<reference evidence="13" key="1">
    <citation type="submission" date="2015-08" db="EMBL/GenBank/DDBJ databases">
        <title>Genome sequencing project for genomic taxonomy and phylogenomics of Bacillus-like bacteria.</title>
        <authorList>
            <person name="Liu B."/>
            <person name="Wang J."/>
            <person name="Zhu Y."/>
            <person name="Liu G."/>
            <person name="Chen Q."/>
            <person name="Chen Z."/>
            <person name="Lan J."/>
            <person name="Che J."/>
            <person name="Ge C."/>
            <person name="Shi H."/>
            <person name="Pan Z."/>
            <person name="Liu X."/>
        </authorList>
    </citation>
    <scope>NUCLEOTIDE SEQUENCE [LARGE SCALE GENOMIC DNA]</scope>
    <source>
        <strain evidence="13">FJAT-4402</strain>
    </source>
</reference>
<accession>A0A0M4G6A5</accession>
<dbReference type="AlphaFoldDB" id="A0A0M4G6A5"/>
<dbReference type="InterPro" id="IPR017871">
    <property type="entry name" value="ABC_transporter-like_CS"/>
</dbReference>
<reference evidence="12 13" key="2">
    <citation type="journal article" date="2016" name="Int. J. Syst. Evol. Microbiol.">
        <title>Bacillus gobiensis sp. nov., isolated from a soil sample.</title>
        <authorList>
            <person name="Liu B."/>
            <person name="Liu G.H."/>
            <person name="Cetin S."/>
            <person name="Schumann P."/>
            <person name="Pan Z.Z."/>
            <person name="Chen Q.Q."/>
        </authorList>
    </citation>
    <scope>NUCLEOTIDE SEQUENCE [LARGE SCALE GENOMIC DNA]</scope>
    <source>
        <strain evidence="12 13">FJAT-4402</strain>
    </source>
</reference>
<comment type="subcellular location">
    <subcellularLocation>
        <location evidence="1">Cell membrane</location>
        <topology evidence="1">Multi-pass membrane protein</topology>
    </subcellularLocation>
</comment>
<keyword evidence="7 9" id="KW-1133">Transmembrane helix</keyword>
<dbReference type="PANTHER" id="PTHR43394:SF1">
    <property type="entry name" value="ATP-BINDING CASSETTE SUB-FAMILY B MEMBER 10, MITOCHONDRIAL"/>
    <property type="match status" value="1"/>
</dbReference>
<dbReference type="GO" id="GO:0005524">
    <property type="term" value="F:ATP binding"/>
    <property type="evidence" value="ECO:0007669"/>
    <property type="project" value="UniProtKB-KW"/>
</dbReference>
<keyword evidence="2" id="KW-0813">Transport</keyword>
<organism evidence="12 13">
    <name type="scientific">Bacillus gobiensis</name>
    <dbReference type="NCBI Taxonomy" id="1441095"/>
    <lineage>
        <taxon>Bacteria</taxon>
        <taxon>Bacillati</taxon>
        <taxon>Bacillota</taxon>
        <taxon>Bacilli</taxon>
        <taxon>Bacillales</taxon>
        <taxon>Bacillaceae</taxon>
        <taxon>Bacillus</taxon>
    </lineage>
</organism>
<dbReference type="Proteomes" id="UP000067625">
    <property type="component" value="Chromosome"/>
</dbReference>
<dbReference type="EMBL" id="CP012600">
    <property type="protein sequence ID" value="ALC80383.1"/>
    <property type="molecule type" value="Genomic_DNA"/>
</dbReference>
<evidence type="ECO:0000259" key="11">
    <source>
        <dbReference type="PROSITE" id="PS50929"/>
    </source>
</evidence>
<dbReference type="FunFam" id="3.40.50.300:FF:000221">
    <property type="entry name" value="Multidrug ABC transporter ATP-binding protein"/>
    <property type="match status" value="1"/>
</dbReference>
<feature type="domain" description="ABC transmembrane type-1" evidence="11">
    <location>
        <begin position="17"/>
        <end position="298"/>
    </location>
</feature>
<dbReference type="GO" id="GO:0016887">
    <property type="term" value="F:ATP hydrolysis activity"/>
    <property type="evidence" value="ECO:0007669"/>
    <property type="project" value="InterPro"/>
</dbReference>
<dbReference type="CDD" id="cd18548">
    <property type="entry name" value="ABC_6TM_Tm287_like"/>
    <property type="match status" value="1"/>
</dbReference>
<evidence type="ECO:0000256" key="6">
    <source>
        <dbReference type="ARBA" id="ARBA00022840"/>
    </source>
</evidence>
<evidence type="ECO:0000313" key="13">
    <source>
        <dbReference type="Proteomes" id="UP000067625"/>
    </source>
</evidence>
<dbReference type="GO" id="GO:0005886">
    <property type="term" value="C:plasma membrane"/>
    <property type="evidence" value="ECO:0007669"/>
    <property type="project" value="UniProtKB-SubCell"/>
</dbReference>
<evidence type="ECO:0000256" key="9">
    <source>
        <dbReference type="SAM" id="Phobius"/>
    </source>
</evidence>
<dbReference type="STRING" id="1441095.AM592_01285"/>
<dbReference type="OrthoDB" id="9770415at2"/>
<evidence type="ECO:0000256" key="2">
    <source>
        <dbReference type="ARBA" id="ARBA00022448"/>
    </source>
</evidence>
<dbReference type="RefSeq" id="WP_053602110.1">
    <property type="nucleotide sequence ID" value="NZ_CP012600.1"/>
</dbReference>
<evidence type="ECO:0000256" key="7">
    <source>
        <dbReference type="ARBA" id="ARBA00022989"/>
    </source>
</evidence>
<feature type="domain" description="ABC transporter" evidence="10">
    <location>
        <begin position="330"/>
        <end position="563"/>
    </location>
</feature>
<dbReference type="Gene3D" id="3.40.50.300">
    <property type="entry name" value="P-loop containing nucleotide triphosphate hydrolases"/>
    <property type="match status" value="1"/>
</dbReference>
<evidence type="ECO:0000256" key="8">
    <source>
        <dbReference type="ARBA" id="ARBA00023136"/>
    </source>
</evidence>
<keyword evidence="6 12" id="KW-0067">ATP-binding</keyword>
<evidence type="ECO:0000256" key="5">
    <source>
        <dbReference type="ARBA" id="ARBA00022741"/>
    </source>
</evidence>
<dbReference type="InterPro" id="IPR027417">
    <property type="entry name" value="P-loop_NTPase"/>
</dbReference>
<evidence type="ECO:0000256" key="1">
    <source>
        <dbReference type="ARBA" id="ARBA00004651"/>
    </source>
</evidence>
<name>A0A0M4G6A5_9BACI</name>
<dbReference type="SMART" id="SM00382">
    <property type="entry name" value="AAA"/>
    <property type="match status" value="1"/>
</dbReference>
<feature type="transmembrane region" description="Helical" evidence="9">
    <location>
        <begin position="133"/>
        <end position="151"/>
    </location>
</feature>
<dbReference type="InterPro" id="IPR003593">
    <property type="entry name" value="AAA+_ATPase"/>
</dbReference>
<evidence type="ECO:0000256" key="4">
    <source>
        <dbReference type="ARBA" id="ARBA00022692"/>
    </source>
</evidence>
<keyword evidence="5" id="KW-0547">Nucleotide-binding</keyword>
<keyword evidence="8 9" id="KW-0472">Membrane</keyword>
<dbReference type="InterPro" id="IPR011527">
    <property type="entry name" value="ABC1_TM_dom"/>
</dbReference>
<dbReference type="Pfam" id="PF00005">
    <property type="entry name" value="ABC_tran"/>
    <property type="match status" value="1"/>
</dbReference>
<dbReference type="InterPro" id="IPR039421">
    <property type="entry name" value="Type_1_exporter"/>
</dbReference>
<evidence type="ECO:0000256" key="3">
    <source>
        <dbReference type="ARBA" id="ARBA00022475"/>
    </source>
</evidence>
<dbReference type="PROSITE" id="PS50893">
    <property type="entry name" value="ABC_TRANSPORTER_2"/>
    <property type="match status" value="1"/>
</dbReference>
<keyword evidence="13" id="KW-1185">Reference proteome</keyword>
<proteinExistence type="predicted"/>
<feature type="transmembrane region" description="Helical" evidence="9">
    <location>
        <begin position="272"/>
        <end position="296"/>
    </location>
</feature>
<dbReference type="InterPro" id="IPR003439">
    <property type="entry name" value="ABC_transporter-like_ATP-bd"/>
</dbReference>
<dbReference type="SUPFAM" id="SSF52540">
    <property type="entry name" value="P-loop containing nucleoside triphosphate hydrolases"/>
    <property type="match status" value="1"/>
</dbReference>
<evidence type="ECO:0000259" key="10">
    <source>
        <dbReference type="PROSITE" id="PS50893"/>
    </source>
</evidence>
<dbReference type="Pfam" id="PF00664">
    <property type="entry name" value="ABC_membrane"/>
    <property type="match status" value="1"/>
</dbReference>